<keyword evidence="3" id="KW-1185">Reference proteome</keyword>
<accession>W6PW07</accession>
<reference evidence="3" key="1">
    <citation type="journal article" date="2012" name="J. Bacteriol.">
        <title>Complete genome sequence of the hydrogenotrophic, methanogenic archaeon Methanoculleus bourgensis strain MS2T, isolated from a sewage sludge digester.</title>
        <authorList>
            <person name="Maus I."/>
            <person name="Wibberg D."/>
            <person name="Stantscheff R."/>
            <person name="Eikmeyer F.G."/>
            <person name="Seffner A."/>
            <person name="Boelter J."/>
            <person name="Szczepanowski R."/>
            <person name="Blom J."/>
            <person name="Jaenicke S."/>
            <person name="Konig H."/>
            <person name="Puhler A."/>
            <person name="Schluter A."/>
        </authorList>
    </citation>
    <scope>NUCLEOTIDE SEQUENCE [LARGE SCALE GENOMIC DNA]</scope>
    <source>
        <strain evidence="3">ATCC 43281 / DSM 3045 / OCM 15 / MS2</strain>
    </source>
</reference>
<dbReference type="EMBL" id="HE964772">
    <property type="protein sequence ID" value="CDM26134.1"/>
    <property type="molecule type" value="Genomic_DNA"/>
</dbReference>
<dbReference type="AlphaFoldDB" id="W6PW07"/>
<evidence type="ECO:0000313" key="3">
    <source>
        <dbReference type="Proteomes" id="UP000009007"/>
    </source>
</evidence>
<feature type="compositionally biased region" description="Basic and acidic residues" evidence="1">
    <location>
        <begin position="253"/>
        <end position="262"/>
    </location>
</feature>
<dbReference type="PATRIC" id="fig|1201294.9.peg.1159"/>
<gene>
    <name evidence="2" type="ordered locus">BN140_3028</name>
</gene>
<evidence type="ECO:0000313" key="2">
    <source>
        <dbReference type="EMBL" id="CDM26134.1"/>
    </source>
</evidence>
<dbReference type="KEGG" id="mbg:BN140_3028"/>
<feature type="region of interest" description="Disordered" evidence="1">
    <location>
        <begin position="224"/>
        <end position="271"/>
    </location>
</feature>
<evidence type="ECO:0000256" key="1">
    <source>
        <dbReference type="SAM" id="MobiDB-lite"/>
    </source>
</evidence>
<name>W6PW07_METBM</name>
<sequence>MRSFTAIRGRLQQIPDHTVHPIRFHWKSPGIACMARLCRVFPDLLQVNYPPLTQGACSEDLMETTTMQFDSHEGCFSQPYSCRPVDAAPTDYPRNHGIIGYLLPTRQRTSYASSSVVETSSSGVSVSALVHSGSTRGHKNIMEEAIPPPACAGGLLARRDEKIENDDLTMCRKNLGVSEFSTAKSVCAPICAPLWSTAANAANSLRLLSGVLDPGTVARVKTESPAGCDPCDHGEGSVSITGGTGEGFYTQPVRERGTREGCDESAALQPP</sequence>
<protein>
    <submittedName>
        <fullName evidence="2">Uncharacterized protein</fullName>
    </submittedName>
</protein>
<dbReference type="HOGENOM" id="CLU_1025306_0_0_2"/>
<organism evidence="2 3">
    <name type="scientific">Methanoculleus bourgensis (strain ATCC 43281 / DSM 3045 / OCM 15 / MS2)</name>
    <name type="common">Methanogenium bourgense</name>
    <dbReference type="NCBI Taxonomy" id="1201294"/>
    <lineage>
        <taxon>Archaea</taxon>
        <taxon>Methanobacteriati</taxon>
        <taxon>Methanobacteriota</taxon>
        <taxon>Stenosarchaea group</taxon>
        <taxon>Methanomicrobia</taxon>
        <taxon>Methanomicrobiales</taxon>
        <taxon>Methanomicrobiaceae</taxon>
        <taxon>Methanoculleus</taxon>
    </lineage>
</organism>
<dbReference type="Proteomes" id="UP000009007">
    <property type="component" value="Chromosome I"/>
</dbReference>
<proteinExistence type="predicted"/>